<sequence length="936" mass="102293">MSSCGRPQLKKLSDWSTAGCSAVECCTLSLGFHRCHNVRHAKQPQQLLFQSSGWSLCQTFLWLFFLLGLISADFIWSLVDVLLIRVLCTAAPSSSSARACWIASRVRGDVLPSLSWSTFSSSELSLIAAWIALSVRGEGGDVSPRGGFKTEGLEFFEEGPCTSATSSQAGRHSGSGLSTARLWQPVRELPDQAAAAGRLSGAVSLFFLEPSVGLYALTLLVPVQLVELWSAAAALLSHLFLHTLQSLVQLVPLQQAAGRAGRTYMSSTPSLLTVERLGRGLLVWLFRQNWTNQSLFLQQWCVPIKYKDWPDAEEEQLTDAVEESEEVGVLDTVAFTVPHPLHCLVQPYTDVWRGLVKVETNTTSTMTAAVRGPASVPIRGTGDGMETEKPPAILEVNTETLPPGPPAVLLLKVASPKHCPKSTHPTPPQPLGVLHLGRVSREACTEVDAVRIIVPRAAISRHTRTRPAEGKGEAGQQTEEQGSPPLPLVEDWRGQLDKLQNSERRLLQDKEGLSNQLRVQTEVNRELKKLLVASVGDDLQYHFERMSREKNQLILENETLGRSLAHTAEQLERMSIQCDVWRSKFLASRVMAEELTNARAALQRQTREAQGAIQDLLLEREEFSSNMVLTHRSLEQLLVSLQWGRPQTYYPSAQPLSTGELAAANHKLADAINSHLLGNTSSVVKSSSATAEQLCSTPAEKMAEKVLKNLDPISCSENTADPPLRDSTPSNCLSIKKSIGRFHPYTRYENITFNCCERCTGDILVLSNDVDLGVVIFAEDIGGIRSEVYELFTGEQIHMLLVRAGDEQAVPGFCTISFEQLVLVGPISLQVAKVEVVGLSGTPIPPFNLHQLGHRVLQLPPGHVGLIAHVEHQRLIEQHGLGAPPGQELVQSAAPELEEQCVSLHHCLVLFSPPLRLPSLSSSAAASPYGPFCGPP</sequence>
<dbReference type="AlphaFoldDB" id="A0A5J5DR23"/>
<keyword evidence="5" id="KW-1185">Reference proteome</keyword>
<comment type="caution">
    <text evidence="4">The sequence shown here is derived from an EMBL/GenBank/DDBJ whole genome shotgun (WGS) entry which is preliminary data.</text>
</comment>
<dbReference type="GO" id="GO:0000139">
    <property type="term" value="C:Golgi membrane"/>
    <property type="evidence" value="ECO:0007669"/>
    <property type="project" value="TreeGrafter"/>
</dbReference>
<keyword evidence="3" id="KW-0472">Membrane</keyword>
<dbReference type="GO" id="GO:0007030">
    <property type="term" value="P:Golgi organization"/>
    <property type="evidence" value="ECO:0007669"/>
    <property type="project" value="InterPro"/>
</dbReference>
<feature type="transmembrane region" description="Helical" evidence="3">
    <location>
        <begin position="60"/>
        <end position="79"/>
    </location>
</feature>
<feature type="region of interest" description="Disordered" evidence="2">
    <location>
        <begin position="461"/>
        <end position="489"/>
    </location>
</feature>
<feature type="coiled-coil region" evidence="1">
    <location>
        <begin position="489"/>
        <end position="516"/>
    </location>
</feature>
<accession>A0A5J5DR23</accession>
<evidence type="ECO:0000256" key="3">
    <source>
        <dbReference type="SAM" id="Phobius"/>
    </source>
</evidence>
<dbReference type="EMBL" id="VOFY01000001">
    <property type="protein sequence ID" value="KAA8595825.1"/>
    <property type="molecule type" value="Genomic_DNA"/>
</dbReference>
<dbReference type="Proteomes" id="UP000327493">
    <property type="component" value="Chromosome 1"/>
</dbReference>
<proteinExistence type="predicted"/>
<dbReference type="PANTHER" id="PTHR13066">
    <property type="entry name" value="BASIC LEUCINE ZIPPER NUCLEAR FACTOR 1 BLZF1 PROTEIN"/>
    <property type="match status" value="1"/>
</dbReference>
<organism evidence="4 5">
    <name type="scientific">Etheostoma spectabile</name>
    <name type="common">orangethroat darter</name>
    <dbReference type="NCBI Taxonomy" id="54343"/>
    <lineage>
        <taxon>Eukaryota</taxon>
        <taxon>Metazoa</taxon>
        <taxon>Chordata</taxon>
        <taxon>Craniata</taxon>
        <taxon>Vertebrata</taxon>
        <taxon>Euteleostomi</taxon>
        <taxon>Actinopterygii</taxon>
        <taxon>Neopterygii</taxon>
        <taxon>Teleostei</taxon>
        <taxon>Neoteleostei</taxon>
        <taxon>Acanthomorphata</taxon>
        <taxon>Eupercaria</taxon>
        <taxon>Perciformes</taxon>
        <taxon>Percoidei</taxon>
        <taxon>Percidae</taxon>
        <taxon>Etheostomatinae</taxon>
        <taxon>Etheostoma</taxon>
    </lineage>
</organism>
<keyword evidence="3" id="KW-0812">Transmembrane</keyword>
<keyword evidence="1" id="KW-0175">Coiled coil</keyword>
<gene>
    <name evidence="4" type="ORF">FQN60_011116</name>
</gene>
<dbReference type="PANTHER" id="PTHR13066:SF2">
    <property type="entry name" value="GOLGIN-45"/>
    <property type="match status" value="1"/>
</dbReference>
<evidence type="ECO:0000256" key="1">
    <source>
        <dbReference type="SAM" id="Coils"/>
    </source>
</evidence>
<evidence type="ECO:0000313" key="4">
    <source>
        <dbReference type="EMBL" id="KAA8595825.1"/>
    </source>
</evidence>
<evidence type="ECO:0000256" key="2">
    <source>
        <dbReference type="SAM" id="MobiDB-lite"/>
    </source>
</evidence>
<protein>
    <submittedName>
        <fullName evidence="4">Uncharacterized protein</fullName>
    </submittedName>
</protein>
<reference evidence="4 5" key="1">
    <citation type="submission" date="2019-08" db="EMBL/GenBank/DDBJ databases">
        <title>A chromosome-level genome assembly, high-density linkage maps, and genome scans reveal the genomic architecture of hybrid incompatibilities underlying speciation via character displacement in darters (Percidae: Etheostominae).</title>
        <authorList>
            <person name="Moran R.L."/>
            <person name="Catchen J.M."/>
            <person name="Fuller R.C."/>
        </authorList>
    </citation>
    <scope>NUCLEOTIDE SEQUENCE [LARGE SCALE GENOMIC DNA]</scope>
    <source>
        <strain evidence="4">EspeVRDwgs_2016</strain>
        <tissue evidence="4">Muscle</tissue>
    </source>
</reference>
<dbReference type="GO" id="GO:0043001">
    <property type="term" value="P:Golgi to plasma membrane protein transport"/>
    <property type="evidence" value="ECO:0007669"/>
    <property type="project" value="InterPro"/>
</dbReference>
<feature type="coiled-coil region" evidence="1">
    <location>
        <begin position="592"/>
        <end position="619"/>
    </location>
</feature>
<keyword evidence="3" id="KW-1133">Transmembrane helix</keyword>
<dbReference type="InterPro" id="IPR013183">
    <property type="entry name" value="Hsk3-like"/>
</dbReference>
<evidence type="ECO:0000313" key="5">
    <source>
        <dbReference type="Proteomes" id="UP000327493"/>
    </source>
</evidence>
<name>A0A5J5DR23_9PERO</name>
<dbReference type="InterPro" id="IPR027095">
    <property type="entry name" value="Golgin-45"/>
</dbReference>
<dbReference type="Pfam" id="PF08227">
    <property type="entry name" value="DASH_Hsk3"/>
    <property type="match status" value="1"/>
</dbReference>